<evidence type="ECO:0000256" key="2">
    <source>
        <dbReference type="PROSITE-ProRule" id="PRU01091"/>
    </source>
</evidence>
<proteinExistence type="predicted"/>
<dbReference type="InterPro" id="IPR001867">
    <property type="entry name" value="OmpR/PhoB-type_DNA-bd"/>
</dbReference>
<dbReference type="InterPro" id="IPR036388">
    <property type="entry name" value="WH-like_DNA-bd_sf"/>
</dbReference>
<dbReference type="CDD" id="cd00383">
    <property type="entry name" value="trans_reg_C"/>
    <property type="match status" value="1"/>
</dbReference>
<dbReference type="Gene3D" id="1.25.40.10">
    <property type="entry name" value="Tetratricopeptide repeat domain"/>
    <property type="match status" value="1"/>
</dbReference>
<evidence type="ECO:0000256" key="1">
    <source>
        <dbReference type="ARBA" id="ARBA00023125"/>
    </source>
</evidence>
<name>A0ABZ2JYZ4_9BACT</name>
<dbReference type="InterPro" id="IPR058852">
    <property type="entry name" value="HTH_77"/>
</dbReference>
<organism evidence="4 5">
    <name type="scientific">Pendulispora brunnea</name>
    <dbReference type="NCBI Taxonomy" id="2905690"/>
    <lineage>
        <taxon>Bacteria</taxon>
        <taxon>Pseudomonadati</taxon>
        <taxon>Myxococcota</taxon>
        <taxon>Myxococcia</taxon>
        <taxon>Myxococcales</taxon>
        <taxon>Sorangiineae</taxon>
        <taxon>Pendulisporaceae</taxon>
        <taxon>Pendulispora</taxon>
    </lineage>
</organism>
<dbReference type="Gene3D" id="3.40.50.300">
    <property type="entry name" value="P-loop containing nucleotide triphosphate hydrolases"/>
    <property type="match status" value="1"/>
</dbReference>
<dbReference type="PRINTS" id="PR00364">
    <property type="entry name" value="DISEASERSIST"/>
</dbReference>
<protein>
    <submittedName>
        <fullName evidence="4">Helix-turn-helix transcriptional regulator</fullName>
    </submittedName>
</protein>
<sequence length="932" mass="101814">MSSLGYAFGDFRFDPTPRTLLLADEPVRLGTRAFDILRVLLEHAGTVVTADELMARVWPDVVVDETNLRVQIGILRKVLARGEQGPRAIETVPRGYRFTLPVSPWDSSLAEPPSSELATHNLPALLATTIGRTETITLLTDTLAEQRLVTVTGPGGIGKTTVAIAVAHRCLPRFSHGVCFVDFSALSDAQFVASAIASALGIGVLANDPLAGLLSYLRGKQMLLLLDTCEHVVESVSRLVEALLSHLPELRILATSREVLRATGEWAHRLRPLSHPSHTDGLNATDALAYPAVDLFVQRARAGVNRFELQDDDAAIVAAICRRLDGMPLAIEFAAARVGELGLREIAARLDDRFGVLVQGRRTALPRHKTLAATLDWSYHLLPPEEQTMLEQLSVFRGAFTADAAVAVAGIADEQSEEAARLDALTCLSNLFAKSLVTADIGAEVPLYRLLDTTRAFAAEKLAAAGDGESEAVAWRHARYVLSALRAAELEWEGSDPKLWADRHRYLIDDLRGALNWATSVTGDDVLSAKLIADSSLLWISLSLLDEYRRRLESIFERLTAGTVYIDPAISIRLWDVFGHTILHTTGNMETATIAFRAALEAAQRVGLVDAELRVLWGLHVCLTHNGEYRESLATLNRFGSVAAKLDDPGASLTYRRMAALVYHYAGDQAAARIHTEHLLAHASNPACKVRHRGVQHDVRAGARKMLALILWLQGFPEQARARVLESVELSRSLGQAIPLCFSLAIGAIPIAFWMGDRAAAEEFTASLLTCSLEHSMSMWQTYAESYQAILQGNADTLPEPHVGMHLLEIMATVDPSHASEAVLARADEGRAGWCAPELLRIRASRILEQGGAERESKAEAILHTSLDIARRQQALSWELRTATTLAELWHRQGRSAEAYALLSAVHGRFTEGFETADLIRAASVLRDASRS</sequence>
<gene>
    <name evidence="4" type="ORF">LZC95_34650</name>
</gene>
<dbReference type="SUPFAM" id="SSF46894">
    <property type="entry name" value="C-terminal effector domain of the bipartite response regulators"/>
    <property type="match status" value="1"/>
</dbReference>
<dbReference type="InterPro" id="IPR016032">
    <property type="entry name" value="Sig_transdc_resp-reg_C-effctor"/>
</dbReference>
<dbReference type="InterPro" id="IPR011990">
    <property type="entry name" value="TPR-like_helical_dom_sf"/>
</dbReference>
<dbReference type="PANTHER" id="PTHR47691">
    <property type="entry name" value="REGULATOR-RELATED"/>
    <property type="match status" value="1"/>
</dbReference>
<dbReference type="SUPFAM" id="SSF48452">
    <property type="entry name" value="TPR-like"/>
    <property type="match status" value="1"/>
</dbReference>
<dbReference type="EMBL" id="CP089982">
    <property type="protein sequence ID" value="WXA91587.1"/>
    <property type="molecule type" value="Genomic_DNA"/>
</dbReference>
<keyword evidence="1 2" id="KW-0238">DNA-binding</keyword>
<dbReference type="InterPro" id="IPR027417">
    <property type="entry name" value="P-loop_NTPase"/>
</dbReference>
<evidence type="ECO:0000313" key="4">
    <source>
        <dbReference type="EMBL" id="WXA91587.1"/>
    </source>
</evidence>
<evidence type="ECO:0000313" key="5">
    <source>
        <dbReference type="Proteomes" id="UP001379533"/>
    </source>
</evidence>
<dbReference type="SMART" id="SM00862">
    <property type="entry name" value="Trans_reg_C"/>
    <property type="match status" value="1"/>
</dbReference>
<dbReference type="PROSITE" id="PS51755">
    <property type="entry name" value="OMPR_PHOB"/>
    <property type="match status" value="1"/>
</dbReference>
<reference evidence="4 5" key="1">
    <citation type="submission" date="2021-12" db="EMBL/GenBank/DDBJ databases">
        <title>Discovery of the Pendulisporaceae a myxobacterial family with distinct sporulation behavior and unique specialized metabolism.</title>
        <authorList>
            <person name="Garcia R."/>
            <person name="Popoff A."/>
            <person name="Bader C.D."/>
            <person name="Loehr J."/>
            <person name="Walesch S."/>
            <person name="Walt C."/>
            <person name="Boldt J."/>
            <person name="Bunk B."/>
            <person name="Haeckl F.J.F.P.J."/>
            <person name="Gunesch A.P."/>
            <person name="Birkelbach J."/>
            <person name="Nuebel U."/>
            <person name="Pietschmann T."/>
            <person name="Bach T."/>
            <person name="Mueller R."/>
        </authorList>
    </citation>
    <scope>NUCLEOTIDE SEQUENCE [LARGE SCALE GENOMIC DNA]</scope>
    <source>
        <strain evidence="4 5">MSr12523</strain>
    </source>
</reference>
<dbReference type="Proteomes" id="UP001379533">
    <property type="component" value="Chromosome"/>
</dbReference>
<dbReference type="Gene3D" id="1.10.10.10">
    <property type="entry name" value="Winged helix-like DNA-binding domain superfamily/Winged helix DNA-binding domain"/>
    <property type="match status" value="1"/>
</dbReference>
<accession>A0ABZ2JYZ4</accession>
<dbReference type="RefSeq" id="WP_394842207.1">
    <property type="nucleotide sequence ID" value="NZ_CP089982.1"/>
</dbReference>
<feature type="DNA-binding region" description="OmpR/PhoB-type" evidence="2">
    <location>
        <begin position="3"/>
        <end position="100"/>
    </location>
</feature>
<keyword evidence="5" id="KW-1185">Reference proteome</keyword>
<dbReference type="SUPFAM" id="SSF52540">
    <property type="entry name" value="P-loop containing nucleoside triphosphate hydrolases"/>
    <property type="match status" value="1"/>
</dbReference>
<dbReference type="Pfam" id="PF00486">
    <property type="entry name" value="Trans_reg_C"/>
    <property type="match status" value="1"/>
</dbReference>
<evidence type="ECO:0000259" key="3">
    <source>
        <dbReference type="PROSITE" id="PS51755"/>
    </source>
</evidence>
<dbReference type="Pfam" id="PF25872">
    <property type="entry name" value="HTH_77"/>
    <property type="match status" value="1"/>
</dbReference>
<feature type="domain" description="OmpR/PhoB-type" evidence="3">
    <location>
        <begin position="3"/>
        <end position="100"/>
    </location>
</feature>
<dbReference type="PANTHER" id="PTHR47691:SF3">
    <property type="entry name" value="HTH-TYPE TRANSCRIPTIONAL REGULATOR RV0890C-RELATED"/>
    <property type="match status" value="1"/>
</dbReference>